<dbReference type="Gene3D" id="2.30.180.10">
    <property type="entry name" value="FAS1 domain"/>
    <property type="match status" value="2"/>
</dbReference>
<organism evidence="2 3">
    <name type="scientific">Coprobacter secundus subsp. similis</name>
    <dbReference type="NCBI Taxonomy" id="2751153"/>
    <lineage>
        <taxon>Bacteria</taxon>
        <taxon>Pseudomonadati</taxon>
        <taxon>Bacteroidota</taxon>
        <taxon>Bacteroidia</taxon>
        <taxon>Bacteroidales</taxon>
        <taxon>Barnesiellaceae</taxon>
        <taxon>Coprobacter</taxon>
    </lineage>
</organism>
<dbReference type="KEGG" id="copr:Cop2CBH44_03050"/>
<dbReference type="PANTHER" id="PTHR10900">
    <property type="entry name" value="PERIOSTIN-RELATED"/>
    <property type="match status" value="1"/>
</dbReference>
<accession>A0A7G1HT75</accession>
<keyword evidence="3" id="KW-1185">Reference proteome</keyword>
<dbReference type="SMART" id="SM00554">
    <property type="entry name" value="FAS1"/>
    <property type="match status" value="1"/>
</dbReference>
<evidence type="ECO:0000259" key="1">
    <source>
        <dbReference type="PROSITE" id="PS50213"/>
    </source>
</evidence>
<name>A0A7G1HT75_9BACT</name>
<dbReference type="PROSITE" id="PS51257">
    <property type="entry name" value="PROKAR_LIPOPROTEIN"/>
    <property type="match status" value="1"/>
</dbReference>
<feature type="domain" description="FAS1" evidence="1">
    <location>
        <begin position="48"/>
        <end position="189"/>
    </location>
</feature>
<dbReference type="InterPro" id="IPR036378">
    <property type="entry name" value="FAS1_dom_sf"/>
</dbReference>
<dbReference type="Proteomes" id="UP000594042">
    <property type="component" value="Chromosome"/>
</dbReference>
<dbReference type="InterPro" id="IPR050904">
    <property type="entry name" value="Adhesion/Biosynth-related"/>
</dbReference>
<dbReference type="PROSITE" id="PS50213">
    <property type="entry name" value="FAS1"/>
    <property type="match status" value="1"/>
</dbReference>
<dbReference type="AlphaFoldDB" id="A0A7G1HT75"/>
<gene>
    <name evidence="2" type="ORF">Cop2CBH44_03050</name>
</gene>
<dbReference type="SUPFAM" id="SSF82153">
    <property type="entry name" value="FAS1 domain"/>
    <property type="match status" value="1"/>
</dbReference>
<evidence type="ECO:0000313" key="3">
    <source>
        <dbReference type="Proteomes" id="UP000594042"/>
    </source>
</evidence>
<proteinExistence type="predicted"/>
<dbReference type="EMBL" id="AP023322">
    <property type="protein sequence ID" value="BCI61952.1"/>
    <property type="molecule type" value="Genomic_DNA"/>
</dbReference>
<reference evidence="3" key="1">
    <citation type="submission" date="2020-07" db="EMBL/GenBank/DDBJ databases">
        <title>Complete genome sequencing of Coprobacter sp. strain 2CBH44.</title>
        <authorList>
            <person name="Sakamoto M."/>
            <person name="Murakami T."/>
            <person name="Mori H."/>
        </authorList>
    </citation>
    <scope>NUCLEOTIDE SEQUENCE [LARGE SCALE GENOMIC DNA]</scope>
    <source>
        <strain evidence="3">2CBH44</strain>
    </source>
</reference>
<dbReference type="PANTHER" id="PTHR10900:SF77">
    <property type="entry name" value="FI19380P1"/>
    <property type="match status" value="1"/>
</dbReference>
<dbReference type="RefSeq" id="WP_200755418.1">
    <property type="nucleotide sequence ID" value="NZ_AP023322.1"/>
</dbReference>
<dbReference type="InterPro" id="IPR000782">
    <property type="entry name" value="FAS1_domain"/>
</dbReference>
<protein>
    <recommendedName>
        <fullName evidence="1">FAS1 domain-containing protein</fullName>
    </recommendedName>
</protein>
<sequence>MIRKKYISAIRAPKVMRKVFILCAIISGTLTSCNSDDIVGDAYYTFVGETVASFCDNNPQFSTFARLIHDTGNYSLLSVYGHFTCFAPTDDAFSAYFSENGTTYDALTDAKKQEILYNHIIRSDSYEYTYEKFQEGAISTPNMRDRFIVVSFNVNGQGQREIVINKNSTITDYNNELHNGVLHIIDRVITMSEEDLPSVIRNDSQNRFTIFSQALDATGLGDTMQEIYNDDYESPYAGGTGTIDIGGWTFKVPDKDKLGYTVFCEPDELFKRNNITDLNSLRDYAANYYGREDWDDYTSSKNPVNKFISYHILNRQMATNSFIYQGAATTPTPEAQNKRYEYYETLLQYRLIEIKPGTGGYQLNTSTADESKCVTLNEQQSNISGVNGFIHVLNDILVYDENYMTSDVLNKRIRFDAYAVPPQLTNNNIRWQLVDMQGNVGYSITPDFCGDYLTFNDASNIKLWASESWTNHQADEMIFTGWYDFTLRLLPVPPGSYEIRLGYRAESWRGIAQLFIDGDIQGIPVNLRTIGTDPGVGWVADSETADNGSENDKAMRNRGYMKAPASVYSLNGPKTLRDDSYSLRIVIGTFSFQEYAPHYFRVKNVETNDREFHLDYIEYIPTNLIETEDIN</sequence>
<dbReference type="Pfam" id="PF02469">
    <property type="entry name" value="Fasciclin"/>
    <property type="match status" value="1"/>
</dbReference>
<evidence type="ECO:0000313" key="2">
    <source>
        <dbReference type="EMBL" id="BCI61952.1"/>
    </source>
</evidence>